<sequence>MKAVIFDLDGLLIDSEVISYKIYKELLEEFGHDYSLEEYAQNYSGKTEIANVTNLIDKYKLPLSLERGLEIVMEKESSYLSKGVDLKAGAVKLLSYLKDKGFKIAMASSSKEDRALNILRKHNISEYFDIFVFGNEVKRGKPNPDIFLKACEKLSLKAEEALVLEDSEAGIKAAYFAKIPVICIPDMKMPSKEHLSMTTRLLNSLDEVINYIEGYN</sequence>
<dbReference type="CDD" id="cd07505">
    <property type="entry name" value="HAD_BPGM-like"/>
    <property type="match status" value="1"/>
</dbReference>
<dbReference type="InterPro" id="IPR041492">
    <property type="entry name" value="HAD_2"/>
</dbReference>
<dbReference type="SFLD" id="SFLDG01129">
    <property type="entry name" value="C1.5:_HAD__Beta-PGM__Phosphata"/>
    <property type="match status" value="1"/>
</dbReference>
<dbReference type="AlphaFoldDB" id="A0A343JG03"/>
<dbReference type="NCBIfam" id="TIGR01509">
    <property type="entry name" value="HAD-SF-IA-v3"/>
    <property type="match status" value="1"/>
</dbReference>
<dbReference type="KEGG" id="cia:BEN51_04470"/>
<dbReference type="InterPro" id="IPR023214">
    <property type="entry name" value="HAD_sf"/>
</dbReference>
<dbReference type="InterPro" id="IPR023198">
    <property type="entry name" value="PGP-like_dom2"/>
</dbReference>
<proteinExistence type="predicted"/>
<dbReference type="InterPro" id="IPR036412">
    <property type="entry name" value="HAD-like_sf"/>
</dbReference>
<gene>
    <name evidence="1" type="ORF">BEN51_04470</name>
</gene>
<dbReference type="Gene3D" id="1.10.150.240">
    <property type="entry name" value="Putative phosphatase, domain 2"/>
    <property type="match status" value="1"/>
</dbReference>
<dbReference type="SFLD" id="SFLDS00003">
    <property type="entry name" value="Haloacid_Dehalogenase"/>
    <property type="match status" value="1"/>
</dbReference>
<dbReference type="NCBIfam" id="TIGR01549">
    <property type="entry name" value="HAD-SF-IA-v1"/>
    <property type="match status" value="1"/>
</dbReference>
<dbReference type="PRINTS" id="PR00413">
    <property type="entry name" value="HADHALOGNASE"/>
</dbReference>
<evidence type="ECO:0000313" key="2">
    <source>
        <dbReference type="Proteomes" id="UP000264883"/>
    </source>
</evidence>
<dbReference type="InterPro" id="IPR006439">
    <property type="entry name" value="HAD-SF_hydro_IA"/>
</dbReference>
<dbReference type="Proteomes" id="UP000264883">
    <property type="component" value="Chromosome"/>
</dbReference>
<organism evidence="1 2">
    <name type="scientific">Clostridium isatidis</name>
    <dbReference type="NCBI Taxonomy" id="182773"/>
    <lineage>
        <taxon>Bacteria</taxon>
        <taxon>Bacillati</taxon>
        <taxon>Bacillota</taxon>
        <taxon>Clostridia</taxon>
        <taxon>Eubacteriales</taxon>
        <taxon>Clostridiaceae</taxon>
        <taxon>Clostridium</taxon>
    </lineage>
</organism>
<dbReference type="EMBL" id="CP016786">
    <property type="protein sequence ID" value="ASW44461.1"/>
    <property type="molecule type" value="Genomic_DNA"/>
</dbReference>
<protein>
    <submittedName>
        <fullName evidence="1">Carbohydrate phosphatase</fullName>
    </submittedName>
</protein>
<dbReference type="Gene3D" id="3.40.50.1000">
    <property type="entry name" value="HAD superfamily/HAD-like"/>
    <property type="match status" value="1"/>
</dbReference>
<accession>A0A343JG03</accession>
<reference evidence="1 2" key="1">
    <citation type="submission" date="2016-08" db="EMBL/GenBank/DDBJ databases">
        <title>Complete Genome Sequence Of The Indigo Reducing Clostridium isatidis DSM15098.</title>
        <authorList>
            <person name="Little G.T."/>
            <person name="Minton N.P."/>
        </authorList>
    </citation>
    <scope>NUCLEOTIDE SEQUENCE [LARGE SCALE GENOMIC DNA]</scope>
    <source>
        <strain evidence="1 2">DSM 15098</strain>
    </source>
</reference>
<dbReference type="PANTHER" id="PTHR18901:SF38">
    <property type="entry name" value="PSEUDOURIDINE-5'-PHOSPHATASE"/>
    <property type="match status" value="1"/>
</dbReference>
<name>A0A343JG03_9CLOT</name>
<dbReference type="PANTHER" id="PTHR18901">
    <property type="entry name" value="2-DEOXYGLUCOSE-6-PHOSPHATE PHOSPHATASE 2"/>
    <property type="match status" value="1"/>
</dbReference>
<dbReference type="SUPFAM" id="SSF56784">
    <property type="entry name" value="HAD-like"/>
    <property type="match status" value="1"/>
</dbReference>
<dbReference type="OrthoDB" id="9797743at2"/>
<dbReference type="Pfam" id="PF13419">
    <property type="entry name" value="HAD_2"/>
    <property type="match status" value="1"/>
</dbReference>
<evidence type="ECO:0000313" key="1">
    <source>
        <dbReference type="EMBL" id="ASW44461.1"/>
    </source>
</evidence>
<keyword evidence="2" id="KW-1185">Reference proteome</keyword>
<dbReference type="SFLD" id="SFLDG01135">
    <property type="entry name" value="C1.5.6:_HAD__Beta-PGM__Phospha"/>
    <property type="match status" value="1"/>
</dbReference>